<evidence type="ECO:0000313" key="1">
    <source>
        <dbReference type="EMBL" id="MBW0518531.1"/>
    </source>
</evidence>
<dbReference type="Proteomes" id="UP000765509">
    <property type="component" value="Unassembled WGS sequence"/>
</dbReference>
<sequence length="91" mass="10622">MFTTLNPSEGIRNSNPQVVDVENSQIQNELSTSIQNLEPSMGQALLKEVPKPNEWDHFSIEGEYENMEFMRHIDMIKEDFKLQNRLVTKKI</sequence>
<comment type="caution">
    <text evidence="1">The sequence shown here is derived from an EMBL/GenBank/DDBJ whole genome shotgun (WGS) entry which is preliminary data.</text>
</comment>
<gene>
    <name evidence="1" type="ORF">O181_058246</name>
</gene>
<reference evidence="1" key="1">
    <citation type="submission" date="2021-03" db="EMBL/GenBank/DDBJ databases">
        <title>Draft genome sequence of rust myrtle Austropuccinia psidii MF-1, a brazilian biotype.</title>
        <authorList>
            <person name="Quecine M.C."/>
            <person name="Pachon D.M.R."/>
            <person name="Bonatelli M.L."/>
            <person name="Correr F.H."/>
            <person name="Franceschini L.M."/>
            <person name="Leite T.F."/>
            <person name="Margarido G.R.A."/>
            <person name="Almeida C.A."/>
            <person name="Ferrarezi J.A."/>
            <person name="Labate C.A."/>
        </authorList>
    </citation>
    <scope>NUCLEOTIDE SEQUENCE</scope>
    <source>
        <strain evidence="1">MF-1</strain>
    </source>
</reference>
<keyword evidence="2" id="KW-1185">Reference proteome</keyword>
<protein>
    <submittedName>
        <fullName evidence="1">Uncharacterized protein</fullName>
    </submittedName>
</protein>
<dbReference type="EMBL" id="AVOT02026709">
    <property type="protein sequence ID" value="MBW0518531.1"/>
    <property type="molecule type" value="Genomic_DNA"/>
</dbReference>
<evidence type="ECO:0000313" key="2">
    <source>
        <dbReference type="Proteomes" id="UP000765509"/>
    </source>
</evidence>
<dbReference type="AlphaFoldDB" id="A0A9Q3HUP1"/>
<proteinExistence type="predicted"/>
<organism evidence="1 2">
    <name type="scientific">Austropuccinia psidii MF-1</name>
    <dbReference type="NCBI Taxonomy" id="1389203"/>
    <lineage>
        <taxon>Eukaryota</taxon>
        <taxon>Fungi</taxon>
        <taxon>Dikarya</taxon>
        <taxon>Basidiomycota</taxon>
        <taxon>Pucciniomycotina</taxon>
        <taxon>Pucciniomycetes</taxon>
        <taxon>Pucciniales</taxon>
        <taxon>Sphaerophragmiaceae</taxon>
        <taxon>Austropuccinia</taxon>
    </lineage>
</organism>
<accession>A0A9Q3HUP1</accession>
<name>A0A9Q3HUP1_9BASI</name>